<evidence type="ECO:0000256" key="17">
    <source>
        <dbReference type="ARBA" id="ARBA00023186"/>
    </source>
</evidence>
<evidence type="ECO:0000256" key="21">
    <source>
        <dbReference type="ARBA" id="ARBA00046003"/>
    </source>
</evidence>
<feature type="compositionally biased region" description="Basic and acidic residues" evidence="23">
    <location>
        <begin position="440"/>
        <end position="464"/>
    </location>
</feature>
<feature type="region of interest" description="Disordered" evidence="23">
    <location>
        <begin position="392"/>
        <end position="478"/>
    </location>
</feature>
<dbReference type="GO" id="GO:0051787">
    <property type="term" value="F:misfolded protein binding"/>
    <property type="evidence" value="ECO:0007669"/>
    <property type="project" value="TreeGrafter"/>
</dbReference>
<dbReference type="PROSITE" id="PS00299">
    <property type="entry name" value="UBIQUITIN_1"/>
    <property type="match status" value="1"/>
</dbReference>
<keyword evidence="10" id="KW-0053">Apoptosis</keyword>
<gene>
    <name evidence="25" type="primary">Bag6_1</name>
    <name evidence="26" type="synonym">Bag6_3</name>
    <name evidence="26" type="ORF">CM83_58930</name>
    <name evidence="25" type="ORF">CM83_58948</name>
</gene>
<evidence type="ECO:0000256" key="11">
    <source>
        <dbReference type="ARBA" id="ARBA00022737"/>
    </source>
</evidence>
<evidence type="ECO:0000259" key="24">
    <source>
        <dbReference type="PROSITE" id="PS50053"/>
    </source>
</evidence>
<dbReference type="PANTHER" id="PTHR15204">
    <property type="entry name" value="LARGE PROLINE-RICH PROTEIN BAG6"/>
    <property type="match status" value="1"/>
</dbReference>
<dbReference type="AlphaFoldDB" id="A0A0A9Y1K2"/>
<evidence type="ECO:0000256" key="20">
    <source>
        <dbReference type="ARBA" id="ARBA00030033"/>
    </source>
</evidence>
<evidence type="ECO:0000256" key="15">
    <source>
        <dbReference type="ARBA" id="ARBA00022871"/>
    </source>
</evidence>
<organism evidence="25">
    <name type="scientific">Lygus hesperus</name>
    <name type="common">Western plant bug</name>
    <dbReference type="NCBI Taxonomy" id="30085"/>
    <lineage>
        <taxon>Eukaryota</taxon>
        <taxon>Metazoa</taxon>
        <taxon>Ecdysozoa</taxon>
        <taxon>Arthropoda</taxon>
        <taxon>Hexapoda</taxon>
        <taxon>Insecta</taxon>
        <taxon>Pterygota</taxon>
        <taxon>Neoptera</taxon>
        <taxon>Paraneoptera</taxon>
        <taxon>Hemiptera</taxon>
        <taxon>Heteroptera</taxon>
        <taxon>Panheteroptera</taxon>
        <taxon>Cimicomorpha</taxon>
        <taxon>Miridae</taxon>
        <taxon>Mirini</taxon>
        <taxon>Lygus</taxon>
    </lineage>
</organism>
<evidence type="ECO:0000256" key="16">
    <source>
        <dbReference type="ARBA" id="ARBA00022990"/>
    </source>
</evidence>
<dbReference type="CDD" id="cd01809">
    <property type="entry name" value="Ubl_BAG6"/>
    <property type="match status" value="1"/>
</dbReference>
<keyword evidence="17" id="KW-0143">Chaperone</keyword>
<evidence type="ECO:0000256" key="8">
    <source>
        <dbReference type="ARBA" id="ARBA00022525"/>
    </source>
</evidence>
<dbReference type="GO" id="GO:0071818">
    <property type="term" value="C:BAT3 complex"/>
    <property type="evidence" value="ECO:0007669"/>
    <property type="project" value="TreeGrafter"/>
</dbReference>
<feature type="region of interest" description="Disordered" evidence="23">
    <location>
        <begin position="647"/>
        <end position="694"/>
    </location>
</feature>
<evidence type="ECO:0000256" key="2">
    <source>
        <dbReference type="ARBA" id="ARBA00004123"/>
    </source>
</evidence>
<protein>
    <recommendedName>
        <fullName evidence="5">Large proline-rich protein BAG6</fullName>
    </recommendedName>
    <alternativeName>
        <fullName evidence="20">BCL2-associated athanogene 6</fullName>
    </alternativeName>
    <alternativeName>
        <fullName evidence="19">HLA-B-associated transcript 3</fullName>
    </alternativeName>
</protein>
<dbReference type="GO" id="GO:0005634">
    <property type="term" value="C:nucleus"/>
    <property type="evidence" value="ECO:0007669"/>
    <property type="project" value="UniProtKB-SubCell"/>
</dbReference>
<feature type="compositionally biased region" description="Pro residues" evidence="23">
    <location>
        <begin position="178"/>
        <end position="189"/>
    </location>
</feature>
<evidence type="ECO:0000256" key="12">
    <source>
        <dbReference type="ARBA" id="ARBA00022782"/>
    </source>
</evidence>
<dbReference type="GO" id="GO:0006325">
    <property type="term" value="P:chromatin organization"/>
    <property type="evidence" value="ECO:0007669"/>
    <property type="project" value="UniProtKB-KW"/>
</dbReference>
<feature type="compositionally biased region" description="Low complexity" evidence="23">
    <location>
        <begin position="286"/>
        <end position="295"/>
    </location>
</feature>
<feature type="compositionally biased region" description="Polar residues" evidence="23">
    <location>
        <begin position="651"/>
        <end position="665"/>
    </location>
</feature>
<dbReference type="EMBL" id="GBHO01011059">
    <property type="protein sequence ID" value="JAG32545.1"/>
    <property type="molecule type" value="Transcribed_RNA"/>
</dbReference>
<dbReference type="InterPro" id="IPR019954">
    <property type="entry name" value="Ubiquitin_CS"/>
</dbReference>
<dbReference type="Gene3D" id="3.10.20.90">
    <property type="entry name" value="Phosphatidylinositol 3-kinase Catalytic Subunit, Chain A, domain 1"/>
    <property type="match status" value="1"/>
</dbReference>
<dbReference type="PANTHER" id="PTHR15204:SF0">
    <property type="entry name" value="LARGE PROLINE-RICH PROTEIN BAG6"/>
    <property type="match status" value="1"/>
</dbReference>
<dbReference type="GO" id="GO:0036503">
    <property type="term" value="P:ERAD pathway"/>
    <property type="evidence" value="ECO:0007669"/>
    <property type="project" value="TreeGrafter"/>
</dbReference>
<evidence type="ECO:0000256" key="7">
    <source>
        <dbReference type="ARBA" id="ARBA00022490"/>
    </source>
</evidence>
<feature type="region of interest" description="Disordered" evidence="23">
    <location>
        <begin position="944"/>
        <end position="975"/>
    </location>
</feature>
<dbReference type="Pfam" id="PF12057">
    <property type="entry name" value="BAG6"/>
    <property type="match status" value="1"/>
</dbReference>
<evidence type="ECO:0000256" key="14">
    <source>
        <dbReference type="ARBA" id="ARBA00022859"/>
    </source>
</evidence>
<feature type="compositionally biased region" description="Pro residues" evidence="23">
    <location>
        <begin position="241"/>
        <end position="253"/>
    </location>
</feature>
<comment type="function">
    <text evidence="1">Released extracellularly via exosomes, it is a ligand of the natural killer/NK cells receptor NCR3 and stimulates NK cells cytotoxicity. It may thereby trigger NK cells cytotoxicity against neighboring tumor cells and immature myeloid dendritic cells (DC).</text>
</comment>
<dbReference type="InterPro" id="IPR000626">
    <property type="entry name" value="Ubiquitin-like_dom"/>
</dbReference>
<evidence type="ECO:0000256" key="9">
    <source>
        <dbReference type="ARBA" id="ARBA00022553"/>
    </source>
</evidence>
<dbReference type="GO" id="GO:0006915">
    <property type="term" value="P:apoptotic process"/>
    <property type="evidence" value="ECO:0007669"/>
    <property type="project" value="UniProtKB-KW"/>
</dbReference>
<proteinExistence type="predicted"/>
<dbReference type="PROSITE" id="PS50053">
    <property type="entry name" value="UBIQUITIN_2"/>
    <property type="match status" value="1"/>
</dbReference>
<evidence type="ECO:0000256" key="1">
    <source>
        <dbReference type="ARBA" id="ARBA00002067"/>
    </source>
</evidence>
<keyword evidence="6" id="KW-0813">Transport</keyword>
<evidence type="ECO:0000256" key="10">
    <source>
        <dbReference type="ARBA" id="ARBA00022703"/>
    </source>
</evidence>
<keyword evidence="16" id="KW-0007">Acetylation</keyword>
<accession>A0A0A9Y1K2</accession>
<evidence type="ECO:0000313" key="26">
    <source>
        <dbReference type="EMBL" id="JAG32545.1"/>
    </source>
</evidence>
<feature type="region of interest" description="Disordered" evidence="23">
    <location>
        <begin position="1094"/>
        <end position="1119"/>
    </location>
</feature>
<evidence type="ECO:0000256" key="3">
    <source>
        <dbReference type="ARBA" id="ARBA00004514"/>
    </source>
</evidence>
<comment type="subcellular location">
    <subcellularLocation>
        <location evidence="3">Cytoplasm</location>
        <location evidence="3">Cytosol</location>
    </subcellularLocation>
    <subcellularLocation>
        <location evidence="2">Nucleus</location>
    </subcellularLocation>
    <subcellularLocation>
        <location evidence="4">Secreted</location>
        <location evidence="4">Extracellular exosome</location>
    </subcellularLocation>
</comment>
<sequence length="1119" mass="120510">MIEVTIKTLDSRNHAFTVGDEFTVKQLKEHIAESVNVPAESQRLIYCGRVLVDDKKLSEYDVNGKVIHLVQRAPPSSSGDTGNSGSEPRPSGRRPFRATIFNQGGIRVDGAAGNAMYLGAMAFPADLVDAQGINLPSPRHVSQSRLAVVRSFIRRARYTLQNLENPARNDWPPEFNNAPPPPASNPAPAPMDFAFVAQALSDAVSRAAGNLPGSLSGSPIINVEVVSNGGERPSETASEPVQPPEEPAEPVPEPSTVRSDSPEASSATPPNTTEDQPNNARENGQRSRGSRFSRQSALADLVSQAMNIHTRLAPFLDRYYELLREDPALENHQEAQRLFNSVSELLHHMAHAYHAISDVMCDFSQTPPRLLQCRPVLIHHSAVLQTGIPIQLNLGGGSQSRGTATSGAEAERAGDEGQADSNGNSANAAPAPPPAGMEPRMSRRDRAESEGAADEPRRRERSERTPTPPREHRHARAFNLPAGGLEFIMDVGQGSIHIDSVEATVIPASGGPTGPSDGASSAPPELLNLWAALGQVTNIANRVASATSSSAGGSASDGGSQSATSSPPSNAANGNAASTSSTSRPLSSIIPGVQAWTNTETQPTTSTQTRATTRPHVHISPGGLQGLGMPGFFDPFLPCSSHHIRNHWRRSQNQDQESSQTQTGAQRARSNSENSAAGSNNASSTGGASHSHRGIRLTPDVTVVLQAPSRVSMFMFQEFPSGSPSLIDMIEASPQHAPEGTSLYADMFLALARHLTVSDVRELNFRHILTRARPHLSTFFRNRLTSGRDDTEGIQEGVARFNQDIRPLLDAALDSFDDIPMREDVDIIATITLVNSFFLPKMVMAIMSSEGDHGCFSTFRKFWMEYVHTLASVFHFCCLNGESDADNAFLRLGVRFLNAIPGLEIWAGYRVHRTVRQLLSELSPCGESVRDFVVYRMASGPVPPSSLNPEPSVATAAVTPPPSMDVVPPQSTTPQPMEVEDNVVVAEQLTEELPDVILDVHPDWVPIITRDRERQRRQAAQGPLSDAYLSGMPSKRRKIVSSNKPQGSLSRVISESMSSAISAAGVPVVENVAEAAASDSTVRSAYKEQVRHTVGATVKSHPDFKPDKYPNSSKLFNSK</sequence>
<dbReference type="GO" id="GO:0007283">
    <property type="term" value="P:spermatogenesis"/>
    <property type="evidence" value="ECO:0007669"/>
    <property type="project" value="UniProtKB-KW"/>
</dbReference>
<dbReference type="GO" id="GO:0002376">
    <property type="term" value="P:immune system process"/>
    <property type="evidence" value="ECO:0007669"/>
    <property type="project" value="UniProtKB-KW"/>
</dbReference>
<feature type="region of interest" description="Disordered" evidence="23">
    <location>
        <begin position="1013"/>
        <end position="1048"/>
    </location>
</feature>
<evidence type="ECO:0000256" key="22">
    <source>
        <dbReference type="ARBA" id="ARBA00046936"/>
    </source>
</evidence>
<evidence type="ECO:0000256" key="19">
    <source>
        <dbReference type="ARBA" id="ARBA00029739"/>
    </source>
</evidence>
<comment type="subunit">
    <text evidence="22">Component of the BAG6/BAT3 complex, also named BAT3 complex, at least composed of BAG6, UBL4A and GET4/TRC35. Interacts with GET4; the interaction is direct and localizes BAG6 in the cytosol. Interacts with UBL4A; the interaction is direct and required for UBL4A protein stability. Interacts with AIFM1. Interacts with HSPA2. Interacts with CTCFL. Interacts with p300/EP300. Interacts (via ubiquitin-like domain) with RNF126; required for BAG6-dependent ubiquitination of proteins mislocalized to the cytosol. Interacts (via ubiquitin-like domain) with SGTA; SGTA competes with RNF126 by binding the same region of BAG6, thereby promoting deubiquitination of BAG6-target proteins and rescuing them from degradation. Interacts with ricin A chain. Interacts with VCP and AMFR; both form the VCP/p97-AMFR/gp78 complex. Interacts with SYVN1. Interacts with USP13; the interaction is direct and may mediate UBL4A deubiquitination. Interacts with ZFAND2B. Interacts with KPNA2. Interacts with UBQLN4.</text>
</comment>
<feature type="compositionally biased region" description="Polar residues" evidence="23">
    <location>
        <begin position="74"/>
        <end position="86"/>
    </location>
</feature>
<feature type="region of interest" description="Disordered" evidence="23">
    <location>
        <begin position="71"/>
        <end position="97"/>
    </location>
</feature>
<dbReference type="FunFam" id="3.10.20.90:FF:000161">
    <property type="entry name" value="Uncharacterized protein, isoform C"/>
    <property type="match status" value="1"/>
</dbReference>
<evidence type="ECO:0000256" key="18">
    <source>
        <dbReference type="ARBA" id="ARBA00023242"/>
    </source>
</evidence>
<feature type="compositionally biased region" description="Polar residues" evidence="23">
    <location>
        <begin position="1110"/>
        <end position="1119"/>
    </location>
</feature>
<keyword evidence="14" id="KW-0391">Immunity</keyword>
<reference evidence="25" key="1">
    <citation type="journal article" date="2014" name="PLoS ONE">
        <title>Transcriptome-Based Identification of ABC Transporters in the Western Tarnished Plant Bug Lygus hesperus.</title>
        <authorList>
            <person name="Hull J.J."/>
            <person name="Chaney K."/>
            <person name="Geib S.M."/>
            <person name="Fabrick J.A."/>
            <person name="Brent C.S."/>
            <person name="Walsh D."/>
            <person name="Lavine L.C."/>
        </authorList>
    </citation>
    <scope>NUCLEOTIDE SEQUENCE</scope>
</reference>
<reference evidence="25" key="2">
    <citation type="submission" date="2014-07" db="EMBL/GenBank/DDBJ databases">
        <authorList>
            <person name="Hull J."/>
        </authorList>
    </citation>
    <scope>NUCLEOTIDE SEQUENCE</scope>
</reference>
<feature type="region of interest" description="Disordered" evidence="23">
    <location>
        <begin position="547"/>
        <end position="623"/>
    </location>
</feature>
<evidence type="ECO:0000256" key="4">
    <source>
        <dbReference type="ARBA" id="ARBA00004550"/>
    </source>
</evidence>
<keyword evidence="15" id="KW-0744">Spermatogenesis</keyword>
<dbReference type="GO" id="GO:0030154">
    <property type="term" value="P:cell differentiation"/>
    <property type="evidence" value="ECO:0007669"/>
    <property type="project" value="UniProtKB-KW"/>
</dbReference>
<dbReference type="SMART" id="SM00213">
    <property type="entry name" value="UBQ"/>
    <property type="match status" value="1"/>
</dbReference>
<evidence type="ECO:0000256" key="23">
    <source>
        <dbReference type="SAM" id="MobiDB-lite"/>
    </source>
</evidence>
<keyword evidence="8" id="KW-0964">Secreted</keyword>
<dbReference type="InterPro" id="IPR021925">
    <property type="entry name" value="BAG6"/>
</dbReference>
<evidence type="ECO:0000313" key="25">
    <source>
        <dbReference type="EMBL" id="JAG23400.1"/>
    </source>
</evidence>
<keyword evidence="13" id="KW-0156">Chromatin regulator</keyword>
<dbReference type="Pfam" id="PF00240">
    <property type="entry name" value="ubiquitin"/>
    <property type="match status" value="1"/>
</dbReference>
<dbReference type="EMBL" id="GBHO01020204">
    <property type="protein sequence ID" value="JAG23400.1"/>
    <property type="molecule type" value="Transcribed_RNA"/>
</dbReference>
<name>A0A0A9Y1K2_LYGHE</name>
<dbReference type="GO" id="GO:0005576">
    <property type="term" value="C:extracellular region"/>
    <property type="evidence" value="ECO:0007669"/>
    <property type="project" value="UniProtKB-SubCell"/>
</dbReference>
<evidence type="ECO:0000256" key="6">
    <source>
        <dbReference type="ARBA" id="ARBA00022448"/>
    </source>
</evidence>
<keyword evidence="18" id="KW-0539">Nucleus</keyword>
<keyword evidence="7" id="KW-0963">Cytoplasm</keyword>
<keyword evidence="11" id="KW-0677">Repeat</keyword>
<evidence type="ECO:0000256" key="13">
    <source>
        <dbReference type="ARBA" id="ARBA00022853"/>
    </source>
</evidence>
<dbReference type="GO" id="GO:0031593">
    <property type="term" value="F:polyubiquitin modification-dependent protein binding"/>
    <property type="evidence" value="ECO:0007669"/>
    <property type="project" value="TreeGrafter"/>
</dbReference>
<comment type="function">
    <text evidence="21">Involved in DNA damage-induced apoptosis: following DNA damage, accumulates in the nucleus and forms a complex with p300/EP300, enhancing p300/EP300-mediated p53/TP53 acetylation leading to increase p53/TP53 transcriptional activity. When nuclear, may also act as a component of some chromatin regulator complex that regulates histone 3 'Lys-4' dimethylation (H3K4me2).</text>
</comment>
<feature type="domain" description="Ubiquitin-like" evidence="24">
    <location>
        <begin position="2"/>
        <end position="63"/>
    </location>
</feature>
<feature type="region of interest" description="Disordered" evidence="23">
    <location>
        <begin position="229"/>
        <end position="295"/>
    </location>
</feature>
<feature type="compositionally biased region" description="Low complexity" evidence="23">
    <location>
        <begin position="667"/>
        <end position="689"/>
    </location>
</feature>
<dbReference type="SUPFAM" id="SSF54236">
    <property type="entry name" value="Ubiquitin-like"/>
    <property type="match status" value="1"/>
</dbReference>
<keyword evidence="9" id="KW-0597">Phosphoprotein</keyword>
<evidence type="ECO:0000256" key="5">
    <source>
        <dbReference type="ARBA" id="ARBA00021614"/>
    </source>
</evidence>
<feature type="compositionally biased region" description="Low complexity" evidence="23">
    <location>
        <begin position="547"/>
        <end position="612"/>
    </location>
</feature>
<dbReference type="InterPro" id="IPR029071">
    <property type="entry name" value="Ubiquitin-like_domsf"/>
</dbReference>
<feature type="region of interest" description="Disordered" evidence="23">
    <location>
        <begin position="164"/>
        <end position="189"/>
    </location>
</feature>
<keyword evidence="12" id="KW-0221">Differentiation</keyword>
<feature type="compositionally biased region" description="Polar residues" evidence="23">
    <location>
        <begin position="256"/>
        <end position="282"/>
    </location>
</feature>